<evidence type="ECO:0000256" key="1">
    <source>
        <dbReference type="SAM" id="SignalP"/>
    </source>
</evidence>
<evidence type="ECO:0000313" key="3">
    <source>
        <dbReference type="EMBL" id="SCZ82000.1"/>
    </source>
</evidence>
<keyword evidence="4" id="KW-1185">Reference proteome</keyword>
<organism evidence="3 4">
    <name type="scientific">Acidaminobacter hydrogenoformans DSM 2784</name>
    <dbReference type="NCBI Taxonomy" id="1120920"/>
    <lineage>
        <taxon>Bacteria</taxon>
        <taxon>Bacillati</taxon>
        <taxon>Bacillota</taxon>
        <taxon>Clostridia</taxon>
        <taxon>Peptostreptococcales</taxon>
        <taxon>Acidaminobacteraceae</taxon>
        <taxon>Acidaminobacter</taxon>
    </lineage>
</organism>
<feature type="signal peptide" evidence="1">
    <location>
        <begin position="1"/>
        <end position="24"/>
    </location>
</feature>
<dbReference type="PANTHER" id="PTHR40446:SF2">
    <property type="entry name" value="N-ACETYLGLUCOSAMINE-1-PHOSPHODIESTER ALPHA-N-ACETYLGLUCOSAMINIDASE"/>
    <property type="match status" value="1"/>
</dbReference>
<dbReference type="AlphaFoldDB" id="A0A1G5S7X9"/>
<sequence>MKKLLLILSLILTLTAIQPPAAYAADAGVTIPNFEVTLNGVSFESQNARYPLLVYRDITYFPMTWNLSRALGLSLKFSTEAGLEIQKAASMETVRQDTAGSNRLGAAYTAKVVTYPVKVGGLAIDNAKETYPILNFRDITYFPLTWRFAKTLFGWEYQYSQAGGLVIGSGLADGNTTPQVTVGGPLSENTPLSNTTAPSSGLTFAEKTIKVGSRAIPVSVVTADLKGGSLKARAVLAGDRVGETAALEAIAKRENAAFAINGTFFDAYNGYGTPSNTLVVGGKLMTTGGHYGALGIAGTEARIDRVSSAVSGENTGGVFDKVSWYNGSWQGFSLNTPLIHAGDQRVVIFDKDYRSQITANAGFAGTVFTVSGGIISKANPWTGAMANTADYTVVFPAAHSYPGKDTNLLAATGALINQNADYVYTSYAKFAAGSRFSMKPALTAELGGDFWTSADSVVGAGPLLVRNGVKAIDLTKEAFYEAKITSQSAARSAAGISASGQLIFITTTATLHELADIMIQLGAEAATNLDGGASSGLFYDGKMVRTPGRAISNAIVIEVLD</sequence>
<dbReference type="PANTHER" id="PTHR40446">
    <property type="entry name" value="N-ACETYLGLUCOSAMINE-1-PHOSPHODIESTER ALPHA-N-ACETYLGLUCOSAMINIDASE"/>
    <property type="match status" value="1"/>
</dbReference>
<name>A0A1G5S7X9_9FIRM</name>
<protein>
    <recommendedName>
        <fullName evidence="2">Phosphodiester glycosidase domain-containing protein</fullName>
    </recommendedName>
</protein>
<dbReference type="InterPro" id="IPR018711">
    <property type="entry name" value="NAGPA"/>
</dbReference>
<dbReference type="OrthoDB" id="9809781at2"/>
<dbReference type="Pfam" id="PF09992">
    <property type="entry name" value="NAGPA"/>
    <property type="match status" value="1"/>
</dbReference>
<evidence type="ECO:0000313" key="4">
    <source>
        <dbReference type="Proteomes" id="UP000199208"/>
    </source>
</evidence>
<keyword evidence="1" id="KW-0732">Signal</keyword>
<feature type="chain" id="PRO_5011671963" description="Phosphodiester glycosidase domain-containing protein" evidence="1">
    <location>
        <begin position="25"/>
        <end position="561"/>
    </location>
</feature>
<evidence type="ECO:0000259" key="2">
    <source>
        <dbReference type="Pfam" id="PF09992"/>
    </source>
</evidence>
<proteinExistence type="predicted"/>
<reference evidence="3 4" key="1">
    <citation type="submission" date="2016-10" db="EMBL/GenBank/DDBJ databases">
        <authorList>
            <person name="de Groot N.N."/>
        </authorList>
    </citation>
    <scope>NUCLEOTIDE SEQUENCE [LARGE SCALE GENOMIC DNA]</scope>
    <source>
        <strain evidence="3 4">DSM 2784</strain>
    </source>
</reference>
<dbReference type="STRING" id="1120920.SAMN03080599_03254"/>
<dbReference type="Proteomes" id="UP000199208">
    <property type="component" value="Unassembled WGS sequence"/>
</dbReference>
<gene>
    <name evidence="3" type="ORF">SAMN03080599_03254</name>
</gene>
<dbReference type="RefSeq" id="WP_092593363.1">
    <property type="nucleotide sequence ID" value="NZ_FMWL01000029.1"/>
</dbReference>
<accession>A0A1G5S7X9</accession>
<feature type="domain" description="Phosphodiester glycosidase" evidence="2">
    <location>
        <begin position="444"/>
        <end position="557"/>
    </location>
</feature>
<dbReference type="EMBL" id="FMWL01000029">
    <property type="protein sequence ID" value="SCZ82000.1"/>
    <property type="molecule type" value="Genomic_DNA"/>
</dbReference>